<dbReference type="AlphaFoldDB" id="A0A336ND74"/>
<dbReference type="EMBL" id="UFTD01000002">
    <property type="protein sequence ID" value="SSZ40231.1"/>
    <property type="molecule type" value="Genomic_DNA"/>
</dbReference>
<reference evidence="1 2" key="1">
    <citation type="submission" date="2018-06" db="EMBL/GenBank/DDBJ databases">
        <authorList>
            <consortium name="Pathogen Informatics"/>
            <person name="Doyle S."/>
        </authorList>
    </citation>
    <scope>NUCLEOTIDE SEQUENCE [LARGE SCALE GENOMIC DNA]</scope>
    <source>
        <strain evidence="1 2">NCTC12860</strain>
    </source>
</reference>
<protein>
    <submittedName>
        <fullName evidence="1">Uncharacterized protein</fullName>
    </submittedName>
</protein>
<evidence type="ECO:0000313" key="1">
    <source>
        <dbReference type="EMBL" id="SSZ40231.1"/>
    </source>
</evidence>
<gene>
    <name evidence="1" type="ORF">NCTC12860_01379</name>
</gene>
<dbReference type="Proteomes" id="UP000253846">
    <property type="component" value="Unassembled WGS sequence"/>
</dbReference>
<accession>A0A336ND74</accession>
<sequence>MKIQLNRDLPVTYIKTQEKIVCGSSYMDLVEINSCPSFLVEMLIDLNAPNDCAAISQKYRERAYQEACDIDVLLNSGRVLDFAKKRKLF</sequence>
<proteinExistence type="predicted"/>
<name>A0A336ND74_BARGR</name>
<dbReference type="RefSeq" id="WP_147269650.1">
    <property type="nucleotide sequence ID" value="NZ_UFTD01000002.1"/>
</dbReference>
<organism evidence="1 2">
    <name type="scientific">Bartonella grahamii</name>
    <dbReference type="NCBI Taxonomy" id="33045"/>
    <lineage>
        <taxon>Bacteria</taxon>
        <taxon>Pseudomonadati</taxon>
        <taxon>Pseudomonadota</taxon>
        <taxon>Alphaproteobacteria</taxon>
        <taxon>Hyphomicrobiales</taxon>
        <taxon>Bartonellaceae</taxon>
        <taxon>Bartonella</taxon>
    </lineage>
</organism>
<evidence type="ECO:0000313" key="2">
    <source>
        <dbReference type="Proteomes" id="UP000253846"/>
    </source>
</evidence>